<dbReference type="EMBL" id="CP063362">
    <property type="protein sequence ID" value="QRG07843.1"/>
    <property type="molecule type" value="Genomic_DNA"/>
</dbReference>
<sequence>MAQPRGARRPLSGGADPLTHRAPRGTLSRKGRGEAGKGVRHILLRQLRQSGAALRRVHLMADAGQQAGGAGGGGV</sequence>
<gene>
    <name evidence="2" type="ORF">EZH22_05560</name>
</gene>
<accession>A0A974PQE9</accession>
<organism evidence="2 3">
    <name type="scientific">Xanthobacter dioxanivorans</name>
    <dbReference type="NCBI Taxonomy" id="2528964"/>
    <lineage>
        <taxon>Bacteria</taxon>
        <taxon>Pseudomonadati</taxon>
        <taxon>Pseudomonadota</taxon>
        <taxon>Alphaproteobacteria</taxon>
        <taxon>Hyphomicrobiales</taxon>
        <taxon>Xanthobacteraceae</taxon>
        <taxon>Xanthobacter</taxon>
    </lineage>
</organism>
<evidence type="ECO:0000313" key="3">
    <source>
        <dbReference type="Proteomes" id="UP000596427"/>
    </source>
</evidence>
<dbReference type="Proteomes" id="UP000596427">
    <property type="component" value="Chromosome"/>
</dbReference>
<dbReference type="KEGG" id="xdi:EZH22_05560"/>
<reference evidence="2 3" key="1">
    <citation type="submission" date="2020-10" db="EMBL/GenBank/DDBJ databases">
        <title>Degradation of 1,4-Dioxane by Xanthobacter sp. YN2, via a Novel Group-2 Soluble Di-Iron Monooxygenase.</title>
        <authorList>
            <person name="Ma F."/>
            <person name="Wang Y."/>
            <person name="Yang J."/>
            <person name="Guo H."/>
            <person name="Su D."/>
            <person name="Yu L."/>
        </authorList>
    </citation>
    <scope>NUCLEOTIDE SEQUENCE [LARGE SCALE GENOMIC DNA]</scope>
    <source>
        <strain evidence="2 3">YN2</strain>
    </source>
</reference>
<feature type="region of interest" description="Disordered" evidence="1">
    <location>
        <begin position="1"/>
        <end position="38"/>
    </location>
</feature>
<evidence type="ECO:0000313" key="2">
    <source>
        <dbReference type="EMBL" id="QRG07843.1"/>
    </source>
</evidence>
<dbReference type="AlphaFoldDB" id="A0A974PQE9"/>
<feature type="compositionally biased region" description="Basic residues" evidence="1">
    <location>
        <begin position="21"/>
        <end position="30"/>
    </location>
</feature>
<proteinExistence type="predicted"/>
<evidence type="ECO:0000256" key="1">
    <source>
        <dbReference type="SAM" id="MobiDB-lite"/>
    </source>
</evidence>
<keyword evidence="3" id="KW-1185">Reference proteome</keyword>
<dbReference type="RefSeq" id="WP_203194756.1">
    <property type="nucleotide sequence ID" value="NZ_CP063362.1"/>
</dbReference>
<protein>
    <submittedName>
        <fullName evidence="2">Uncharacterized protein</fullName>
    </submittedName>
</protein>
<name>A0A974PQE9_9HYPH</name>